<feature type="compositionally biased region" description="Acidic residues" evidence="1">
    <location>
        <begin position="419"/>
        <end position="451"/>
    </location>
</feature>
<protein>
    <recommendedName>
        <fullName evidence="2">Fungal-type protein kinase domain-containing protein</fullName>
    </recommendedName>
</protein>
<gene>
    <name evidence="3" type="ORF">DFP72DRAFT_1170074</name>
</gene>
<dbReference type="AlphaFoldDB" id="A0A8H6HZS4"/>
<evidence type="ECO:0000313" key="3">
    <source>
        <dbReference type="EMBL" id="KAF6754771.1"/>
    </source>
</evidence>
<dbReference type="EMBL" id="JACGCI010000033">
    <property type="protein sequence ID" value="KAF6754771.1"/>
    <property type="molecule type" value="Genomic_DNA"/>
</dbReference>
<evidence type="ECO:0000259" key="2">
    <source>
        <dbReference type="Pfam" id="PF17667"/>
    </source>
</evidence>
<dbReference type="Gene3D" id="1.10.510.10">
    <property type="entry name" value="Transferase(Phosphotransferase) domain 1"/>
    <property type="match status" value="1"/>
</dbReference>
<organism evidence="3 4">
    <name type="scientific">Ephemerocybe angulata</name>
    <dbReference type="NCBI Taxonomy" id="980116"/>
    <lineage>
        <taxon>Eukaryota</taxon>
        <taxon>Fungi</taxon>
        <taxon>Dikarya</taxon>
        <taxon>Basidiomycota</taxon>
        <taxon>Agaricomycotina</taxon>
        <taxon>Agaricomycetes</taxon>
        <taxon>Agaricomycetidae</taxon>
        <taxon>Agaricales</taxon>
        <taxon>Agaricineae</taxon>
        <taxon>Psathyrellaceae</taxon>
        <taxon>Ephemerocybe</taxon>
    </lineage>
</organism>
<keyword evidence="4" id="KW-1185">Reference proteome</keyword>
<dbReference type="Pfam" id="PF17667">
    <property type="entry name" value="Pkinase_fungal"/>
    <property type="match status" value="1"/>
</dbReference>
<feature type="compositionally biased region" description="Low complexity" evidence="1">
    <location>
        <begin position="461"/>
        <end position="473"/>
    </location>
</feature>
<dbReference type="InterPro" id="IPR040976">
    <property type="entry name" value="Pkinase_fungal"/>
</dbReference>
<name>A0A8H6HZS4_9AGAR</name>
<sequence>MRNQIIEAMTRDLVDCTFETFADHYLSKPNEGLVDTVLAALDTVGVLEKRPTCDVSRTSPSSGKFAQHSFATGLKQTTAHGLFADTAEKIMDTLVLETKSKVCEDRILSPSDELHKNRLFSRSDRRLASAVSKSDYRVDACLLGNSYDARIRDSKLGCHQILVPFHFDRNTEENNVVQIREELLLTANLIMNGDARRTFLYGVTTESDRVSVWYFSHNHSVKADSFSFVERPGRLIHLLISLFSANDEALGLDPNIVLYPKASSGNPSYIYRFSNGSVDGHRFFKTTGAIGDHTGSLRVSGHMSRVWKAIEIANFDGEPLTGNGRKAEGVVIKDVWIDATAETEKEIQDKIFKSINEFVEGPEPWRDHPCLAEFTPSQFSDLESLVANEHYQARFLRIRDHYHGPATRPVAKNSRSHDDSEDSEDSEDSGDSGDSGDSDDSDDSDESDDSETREALTSPQRSSGSRSTKPSRSALDEENERIQARFLPKKRCFFMFDEFCTRVSHLPTFGDAVDILRQASQILLLMFCSGWVHRDISTGNVLALKEEGVGWILKLADLEYAEEFPSTNQKGRGNWKIGTPYFMASELQTGERIVNGSNDTWQDFSRNVRSKRAPQKQVVVHNLQHDLESLWWIGFYLGLVKLDHQASLQWCRDNRIFDDKIERAVNSPRHSLIMGAGIPENLDKFFHPDLNDFMDLWAKLMSGIKTEYQARPVDKVTDKSTYAGIVSGFARALDALQGFRDDWGPIPLKEPAVESKKRGRGEPNDTVTIVAPRADQPEYSDAGPSVKRLRVVASTVPLEDKKG</sequence>
<accession>A0A8H6HZS4</accession>
<dbReference type="OrthoDB" id="3260094at2759"/>
<dbReference type="SUPFAM" id="SSF56112">
    <property type="entry name" value="Protein kinase-like (PK-like)"/>
    <property type="match status" value="1"/>
</dbReference>
<feature type="region of interest" description="Disordered" evidence="1">
    <location>
        <begin position="405"/>
        <end position="480"/>
    </location>
</feature>
<evidence type="ECO:0000313" key="4">
    <source>
        <dbReference type="Proteomes" id="UP000521943"/>
    </source>
</evidence>
<dbReference type="Proteomes" id="UP000521943">
    <property type="component" value="Unassembled WGS sequence"/>
</dbReference>
<comment type="caution">
    <text evidence="3">The sequence shown here is derived from an EMBL/GenBank/DDBJ whole genome shotgun (WGS) entry which is preliminary data.</text>
</comment>
<evidence type="ECO:0000256" key="1">
    <source>
        <dbReference type="SAM" id="MobiDB-lite"/>
    </source>
</evidence>
<proteinExistence type="predicted"/>
<dbReference type="InterPro" id="IPR011009">
    <property type="entry name" value="Kinase-like_dom_sf"/>
</dbReference>
<feature type="domain" description="Fungal-type protein kinase" evidence="2">
    <location>
        <begin position="139"/>
        <end position="635"/>
    </location>
</feature>
<reference evidence="3 4" key="1">
    <citation type="submission" date="2020-07" db="EMBL/GenBank/DDBJ databases">
        <title>Comparative genomics of pyrophilous fungi reveals a link between fire events and developmental genes.</title>
        <authorList>
            <consortium name="DOE Joint Genome Institute"/>
            <person name="Steindorff A.S."/>
            <person name="Carver A."/>
            <person name="Calhoun S."/>
            <person name="Stillman K."/>
            <person name="Liu H."/>
            <person name="Lipzen A."/>
            <person name="Pangilinan J."/>
            <person name="Labutti K."/>
            <person name="Bruns T.D."/>
            <person name="Grigoriev I.V."/>
        </authorList>
    </citation>
    <scope>NUCLEOTIDE SEQUENCE [LARGE SCALE GENOMIC DNA]</scope>
    <source>
        <strain evidence="3 4">CBS 144469</strain>
    </source>
</reference>